<keyword evidence="3" id="KW-0472">Membrane</keyword>
<comment type="similarity">
    <text evidence="1">Belongs to the 'GDXG' lipolytic enzyme family.</text>
</comment>
<protein>
    <recommendedName>
        <fullName evidence="4">Alpha/beta hydrolase fold-3 domain-containing protein</fullName>
    </recommendedName>
</protein>
<feature type="domain" description="Alpha/beta hydrolase fold-3" evidence="4">
    <location>
        <begin position="76"/>
        <end position="133"/>
    </location>
</feature>
<dbReference type="InterPro" id="IPR029058">
    <property type="entry name" value="AB_hydrolase_fold"/>
</dbReference>
<accession>A0A8J4QBH2</accession>
<feature type="region of interest" description="Disordered" evidence="2">
    <location>
        <begin position="1"/>
        <end position="25"/>
    </location>
</feature>
<dbReference type="PANTHER" id="PTHR23024:SF546">
    <property type="entry name" value="CARBOXYLESTERASE 120-RELATED"/>
    <property type="match status" value="1"/>
</dbReference>
<gene>
    <name evidence="5" type="ORF">CMV_027585</name>
</gene>
<dbReference type="Pfam" id="PF07859">
    <property type="entry name" value="Abhydrolase_3"/>
    <property type="match status" value="1"/>
</dbReference>
<evidence type="ECO:0000256" key="3">
    <source>
        <dbReference type="SAM" id="Phobius"/>
    </source>
</evidence>
<comment type="caution">
    <text evidence="5">The sequence shown here is derived from an EMBL/GenBank/DDBJ whole genome shotgun (WGS) entry which is preliminary data.</text>
</comment>
<keyword evidence="3" id="KW-1133">Transmembrane helix</keyword>
<feature type="compositionally biased region" description="Polar residues" evidence="2">
    <location>
        <begin position="1"/>
        <end position="13"/>
    </location>
</feature>
<feature type="transmembrane region" description="Helical" evidence="3">
    <location>
        <begin position="303"/>
        <end position="322"/>
    </location>
</feature>
<organism evidence="5 6">
    <name type="scientific">Castanea mollissima</name>
    <name type="common">Chinese chestnut</name>
    <dbReference type="NCBI Taxonomy" id="60419"/>
    <lineage>
        <taxon>Eukaryota</taxon>
        <taxon>Viridiplantae</taxon>
        <taxon>Streptophyta</taxon>
        <taxon>Embryophyta</taxon>
        <taxon>Tracheophyta</taxon>
        <taxon>Spermatophyta</taxon>
        <taxon>Magnoliopsida</taxon>
        <taxon>eudicotyledons</taxon>
        <taxon>Gunneridae</taxon>
        <taxon>Pentapetalae</taxon>
        <taxon>rosids</taxon>
        <taxon>fabids</taxon>
        <taxon>Fagales</taxon>
        <taxon>Fagaceae</taxon>
        <taxon>Castanea</taxon>
    </lineage>
</organism>
<dbReference type="GO" id="GO:0016787">
    <property type="term" value="F:hydrolase activity"/>
    <property type="evidence" value="ECO:0007669"/>
    <property type="project" value="InterPro"/>
</dbReference>
<dbReference type="OrthoDB" id="408631at2759"/>
<evidence type="ECO:0000313" key="6">
    <source>
        <dbReference type="Proteomes" id="UP000737018"/>
    </source>
</evidence>
<keyword evidence="3" id="KW-0812">Transmembrane</keyword>
<dbReference type="Proteomes" id="UP000737018">
    <property type="component" value="Unassembled WGS sequence"/>
</dbReference>
<sequence length="330" mass="37088">MSRNQTAPPSSTIDPYEYPQIVPNHDSTDHHNIAGTSPIITKDVTLNPNHNTWLRIFLPSQALASTSNKTKMFPLIVYYHGGGFTTSSAASTMNNDFCSNTVLQLVVAVVSVEYRLAPKHRLPVAYDDATEAASGNIAYQVGLRASTAVDGFKPLKIRGLVLHHPFFGGSQRTESELRLVNNPILPQSVSDLIWKLALPIGVDRDHEYCNPTVGGGPDHFDQIRKLGWWVLVIGCDGDPLIDHQRELVEILNKKGVLVEAQFNKGDYHGVELMDATKANPLFKFLSHFIKPRFALSRPYYRRYFKVLLMSLFANYFVIFIYHNSKELLYS</sequence>
<dbReference type="SUPFAM" id="SSF53474">
    <property type="entry name" value="alpha/beta-Hydrolases"/>
    <property type="match status" value="1"/>
</dbReference>
<dbReference type="Gene3D" id="3.40.50.1820">
    <property type="entry name" value="alpha/beta hydrolase"/>
    <property type="match status" value="2"/>
</dbReference>
<proteinExistence type="inferred from homology"/>
<dbReference type="AlphaFoldDB" id="A0A8J4QBH2"/>
<evidence type="ECO:0000256" key="1">
    <source>
        <dbReference type="ARBA" id="ARBA00010515"/>
    </source>
</evidence>
<keyword evidence="6" id="KW-1185">Reference proteome</keyword>
<evidence type="ECO:0000313" key="5">
    <source>
        <dbReference type="EMBL" id="KAF3946112.1"/>
    </source>
</evidence>
<dbReference type="PANTHER" id="PTHR23024">
    <property type="entry name" value="ARYLACETAMIDE DEACETYLASE"/>
    <property type="match status" value="1"/>
</dbReference>
<evidence type="ECO:0000259" key="4">
    <source>
        <dbReference type="Pfam" id="PF07859"/>
    </source>
</evidence>
<dbReference type="InterPro" id="IPR050466">
    <property type="entry name" value="Carboxylest/Gibb_receptor"/>
</dbReference>
<name>A0A8J4QBH2_9ROSI</name>
<reference evidence="5" key="1">
    <citation type="submission" date="2020-03" db="EMBL/GenBank/DDBJ databases">
        <title>Castanea mollissima Vanexum genome sequencing.</title>
        <authorList>
            <person name="Staton M."/>
        </authorList>
    </citation>
    <scope>NUCLEOTIDE SEQUENCE</scope>
    <source>
        <tissue evidence="5">Leaf</tissue>
    </source>
</reference>
<evidence type="ECO:0000256" key="2">
    <source>
        <dbReference type="SAM" id="MobiDB-lite"/>
    </source>
</evidence>
<dbReference type="EMBL" id="JRKL02010020">
    <property type="protein sequence ID" value="KAF3946112.1"/>
    <property type="molecule type" value="Genomic_DNA"/>
</dbReference>
<dbReference type="InterPro" id="IPR013094">
    <property type="entry name" value="AB_hydrolase_3"/>
</dbReference>